<name>A0A8D7ZT51_CULPI</name>
<sequence length="114" mass="12560">MRMARTTMGGTGMSKYSSTRVRFIRNKKNSPKWGRYLDHDCSPQNIDQHQHGNIETPQLEADEVDQTTGSAFQELPISDGCAAPEGLLVTVSFFFLGNGHAMVNPGSNSLNQTE</sequence>
<evidence type="ECO:0000313" key="1">
    <source>
        <dbReference type="EMBL" id="CAG6443963.1"/>
    </source>
</evidence>
<accession>A0A8D7ZT51</accession>
<protein>
    <submittedName>
        <fullName evidence="1">(northern house mosquito) hypothetical protein</fullName>
    </submittedName>
</protein>
<dbReference type="AlphaFoldDB" id="A0A8D7ZT51"/>
<reference evidence="1" key="1">
    <citation type="submission" date="2021-05" db="EMBL/GenBank/DDBJ databases">
        <authorList>
            <person name="Alioto T."/>
            <person name="Alioto T."/>
            <person name="Gomez Garrido J."/>
        </authorList>
    </citation>
    <scope>NUCLEOTIDE SEQUENCE</scope>
</reference>
<dbReference type="EMBL" id="HBUE01001867">
    <property type="protein sequence ID" value="CAG6443963.1"/>
    <property type="molecule type" value="Transcribed_RNA"/>
</dbReference>
<organism evidence="1">
    <name type="scientific">Culex pipiens</name>
    <name type="common">House mosquito</name>
    <dbReference type="NCBI Taxonomy" id="7175"/>
    <lineage>
        <taxon>Eukaryota</taxon>
        <taxon>Metazoa</taxon>
        <taxon>Ecdysozoa</taxon>
        <taxon>Arthropoda</taxon>
        <taxon>Hexapoda</taxon>
        <taxon>Insecta</taxon>
        <taxon>Pterygota</taxon>
        <taxon>Neoptera</taxon>
        <taxon>Endopterygota</taxon>
        <taxon>Diptera</taxon>
        <taxon>Nematocera</taxon>
        <taxon>Culicoidea</taxon>
        <taxon>Culicidae</taxon>
        <taxon>Culicinae</taxon>
        <taxon>Culicini</taxon>
        <taxon>Culex</taxon>
        <taxon>Culex</taxon>
    </lineage>
</organism>
<proteinExistence type="predicted"/>